<dbReference type="InterPro" id="IPR018376">
    <property type="entry name" value="Enoyl-CoA_hyd/isom_CS"/>
</dbReference>
<dbReference type="CDD" id="cd06558">
    <property type="entry name" value="crotonase-like"/>
    <property type="match status" value="1"/>
</dbReference>
<accession>A0A3S2VX05</accession>
<sequence length="278" mass="30939">MTDEWVQAEQSQGVLTIWLNRPDKLNALSFPMYDEIGRLVERAAKDHACRVIVLRGRGRAFSAGFDLAEQVADGDAESRIDSLRSGSNRTRWTIWNSPKPVVAAVHGYCLAGAFELALPADFTIASESCQLGLPEVQFGAGIAFLMVPWMVNHKQAKEVLLLGDRFDAAEALRMGLVSEAVPDERFDERVHDVTDRLRKLPSGALRATKQGINRAYETAGMIAHMDGWVDTAAHVATFEDEVTREFKRQVEENGAKKAAAWRTEYYQPTPRPVEPSQP</sequence>
<evidence type="ECO:0000256" key="3">
    <source>
        <dbReference type="SAM" id="MobiDB-lite"/>
    </source>
</evidence>
<keyword evidence="5" id="KW-1185">Reference proteome</keyword>
<dbReference type="PANTHER" id="PTHR43802:SF1">
    <property type="entry name" value="IP11341P-RELATED"/>
    <property type="match status" value="1"/>
</dbReference>
<dbReference type="OrthoDB" id="9807606at2"/>
<evidence type="ECO:0000313" key="4">
    <source>
        <dbReference type="EMBL" id="RVU23702.1"/>
    </source>
</evidence>
<dbReference type="PANTHER" id="PTHR43802">
    <property type="entry name" value="ENOYL-COA HYDRATASE"/>
    <property type="match status" value="1"/>
</dbReference>
<feature type="region of interest" description="Disordered" evidence="3">
    <location>
        <begin position="249"/>
        <end position="278"/>
    </location>
</feature>
<dbReference type="GO" id="GO:0016853">
    <property type="term" value="F:isomerase activity"/>
    <property type="evidence" value="ECO:0007669"/>
    <property type="project" value="UniProtKB-KW"/>
</dbReference>
<dbReference type="InterPro" id="IPR029045">
    <property type="entry name" value="ClpP/crotonase-like_dom_sf"/>
</dbReference>
<dbReference type="EMBL" id="RZYA01000007">
    <property type="protein sequence ID" value="RVU23702.1"/>
    <property type="molecule type" value="Genomic_DNA"/>
</dbReference>
<feature type="compositionally biased region" description="Pro residues" evidence="3">
    <location>
        <begin position="269"/>
        <end position="278"/>
    </location>
</feature>
<dbReference type="Proteomes" id="UP000283128">
    <property type="component" value="Unassembled WGS sequence"/>
</dbReference>
<dbReference type="Gene3D" id="3.90.226.10">
    <property type="entry name" value="2-enoyl-CoA Hydratase, Chain A, domain 1"/>
    <property type="match status" value="1"/>
</dbReference>
<dbReference type="AlphaFoldDB" id="A0A3S2VX05"/>
<evidence type="ECO:0000256" key="1">
    <source>
        <dbReference type="ARBA" id="ARBA00005254"/>
    </source>
</evidence>
<reference evidence="4 5" key="1">
    <citation type="submission" date="2019-01" db="EMBL/GenBank/DDBJ databases">
        <title>Genome sequences of Streptomyces and Rhizobium isolates collected from root and soil.</title>
        <authorList>
            <person name="Chhettri S."/>
            <person name="Sevigny J.L."/>
            <person name="Sen A."/>
            <person name="Ennis N."/>
            <person name="Tisa L."/>
        </authorList>
    </citation>
    <scope>NUCLEOTIDE SEQUENCE [LARGE SCALE GENOMIC DNA]</scope>
    <source>
        <strain evidence="4 5">San01</strain>
    </source>
</reference>
<evidence type="ECO:0000313" key="5">
    <source>
        <dbReference type="Proteomes" id="UP000283128"/>
    </source>
</evidence>
<keyword evidence="4" id="KW-0413">Isomerase</keyword>
<proteinExistence type="inferred from homology"/>
<dbReference type="RefSeq" id="WP_127828998.1">
    <property type="nucleotide sequence ID" value="NZ_RZYA01000007.1"/>
</dbReference>
<organism evidence="4 5">
    <name type="scientific">Streptomyces antnestii</name>
    <dbReference type="NCBI Taxonomy" id="2494256"/>
    <lineage>
        <taxon>Bacteria</taxon>
        <taxon>Bacillati</taxon>
        <taxon>Actinomycetota</taxon>
        <taxon>Actinomycetes</taxon>
        <taxon>Kitasatosporales</taxon>
        <taxon>Streptomycetaceae</taxon>
        <taxon>Streptomyces</taxon>
    </lineage>
</organism>
<evidence type="ECO:0000256" key="2">
    <source>
        <dbReference type="RuleBase" id="RU003707"/>
    </source>
</evidence>
<dbReference type="SUPFAM" id="SSF52096">
    <property type="entry name" value="ClpP/crotonase"/>
    <property type="match status" value="1"/>
</dbReference>
<comment type="similarity">
    <text evidence="1 2">Belongs to the enoyl-CoA hydratase/isomerase family.</text>
</comment>
<dbReference type="PROSITE" id="PS00166">
    <property type="entry name" value="ENOYL_COA_HYDRATASE"/>
    <property type="match status" value="1"/>
</dbReference>
<protein>
    <submittedName>
        <fullName evidence="4">Enoyl-CoA hydratase/isomerase family protein</fullName>
    </submittedName>
</protein>
<gene>
    <name evidence="4" type="ORF">EOT10_16610</name>
</gene>
<name>A0A3S2VX05_9ACTN</name>
<dbReference type="InterPro" id="IPR001753">
    <property type="entry name" value="Enoyl-CoA_hydra/iso"/>
</dbReference>
<comment type="caution">
    <text evidence="4">The sequence shown here is derived from an EMBL/GenBank/DDBJ whole genome shotgun (WGS) entry which is preliminary data.</text>
</comment>
<dbReference type="Pfam" id="PF00378">
    <property type="entry name" value="ECH_1"/>
    <property type="match status" value="1"/>
</dbReference>